<evidence type="ECO:0000313" key="3">
    <source>
        <dbReference type="EMBL" id="MEF2156076.1"/>
    </source>
</evidence>
<evidence type="ECO:0000256" key="2">
    <source>
        <dbReference type="SAM" id="SignalP"/>
    </source>
</evidence>
<comment type="caution">
    <text evidence="3">The sequence shown here is derived from an EMBL/GenBank/DDBJ whole genome shotgun (WGS) entry which is preliminary data.</text>
</comment>
<sequence>MITFGQHSVTALAGTLLVWAAAAAAVAAPATARSGVRTMAQATSVSTSARPTAVQRARLALNLDAQPLVESRSTRRSPSGVRMPFFDFRKEPRS</sequence>
<evidence type="ECO:0008006" key="5">
    <source>
        <dbReference type="Google" id="ProtNLM"/>
    </source>
</evidence>
<protein>
    <recommendedName>
        <fullName evidence="5">Secreted protein</fullName>
    </recommendedName>
</protein>
<feature type="chain" id="PRO_5046984903" description="Secreted protein" evidence="2">
    <location>
        <begin position="28"/>
        <end position="94"/>
    </location>
</feature>
<keyword evidence="4" id="KW-1185">Reference proteome</keyword>
<gene>
    <name evidence="3" type="ORF">V3390_07510</name>
</gene>
<proteinExistence type="predicted"/>
<name>A0ABU7UZZ5_9GAMM</name>
<feature type="signal peptide" evidence="2">
    <location>
        <begin position="1"/>
        <end position="27"/>
    </location>
</feature>
<evidence type="ECO:0000256" key="1">
    <source>
        <dbReference type="SAM" id="MobiDB-lite"/>
    </source>
</evidence>
<accession>A0ABU7UZZ5</accession>
<organism evidence="3 4">
    <name type="scientific">Aquilutibacter rugosus</name>
    <dbReference type="NCBI Taxonomy" id="3115820"/>
    <lineage>
        <taxon>Bacteria</taxon>
        <taxon>Pseudomonadati</taxon>
        <taxon>Pseudomonadota</taxon>
        <taxon>Gammaproteobacteria</taxon>
        <taxon>Lysobacterales</taxon>
        <taxon>Lysobacteraceae</taxon>
        <taxon>Aquilutibacter</taxon>
    </lineage>
</organism>
<evidence type="ECO:0000313" key="4">
    <source>
        <dbReference type="Proteomes" id="UP001356170"/>
    </source>
</evidence>
<dbReference type="RefSeq" id="WP_331703987.1">
    <property type="nucleotide sequence ID" value="NZ_JAZHBO010000002.1"/>
</dbReference>
<keyword evidence="2" id="KW-0732">Signal</keyword>
<feature type="region of interest" description="Disordered" evidence="1">
    <location>
        <begin position="69"/>
        <end position="94"/>
    </location>
</feature>
<reference evidence="3 4" key="1">
    <citation type="submission" date="2024-01" db="EMBL/GenBank/DDBJ databases">
        <title>Novel species of the genus Luteimonas isolated from rivers.</title>
        <authorList>
            <person name="Lu H."/>
        </authorList>
    </citation>
    <scope>NUCLEOTIDE SEQUENCE [LARGE SCALE GENOMIC DNA]</scope>
    <source>
        <strain evidence="3 4">FXH3W</strain>
    </source>
</reference>
<dbReference type="Proteomes" id="UP001356170">
    <property type="component" value="Unassembled WGS sequence"/>
</dbReference>
<dbReference type="EMBL" id="JAZHBO010000002">
    <property type="protein sequence ID" value="MEF2156076.1"/>
    <property type="molecule type" value="Genomic_DNA"/>
</dbReference>